<name>A0A2V1DRB0_9PLEO</name>
<dbReference type="AlphaFoldDB" id="A0A2V1DRB0"/>
<dbReference type="InterPro" id="IPR050364">
    <property type="entry name" value="Cytochrome_P450_fung"/>
</dbReference>
<dbReference type="OrthoDB" id="1470350at2759"/>
<proteinExistence type="inferred from homology"/>
<dbReference type="GO" id="GO:0005506">
    <property type="term" value="F:iron ion binding"/>
    <property type="evidence" value="ECO:0007669"/>
    <property type="project" value="InterPro"/>
</dbReference>
<dbReference type="GO" id="GO:0020037">
    <property type="term" value="F:heme binding"/>
    <property type="evidence" value="ECO:0007669"/>
    <property type="project" value="InterPro"/>
</dbReference>
<evidence type="ECO:0000256" key="5">
    <source>
        <dbReference type="ARBA" id="ARBA00023033"/>
    </source>
</evidence>
<protein>
    <submittedName>
        <fullName evidence="7">Cytochrome P450</fullName>
    </submittedName>
</protein>
<dbReference type="InterPro" id="IPR001128">
    <property type="entry name" value="Cyt_P450"/>
</dbReference>
<organism evidence="7 8">
    <name type="scientific">Periconia macrospinosa</name>
    <dbReference type="NCBI Taxonomy" id="97972"/>
    <lineage>
        <taxon>Eukaryota</taxon>
        <taxon>Fungi</taxon>
        <taxon>Dikarya</taxon>
        <taxon>Ascomycota</taxon>
        <taxon>Pezizomycotina</taxon>
        <taxon>Dothideomycetes</taxon>
        <taxon>Pleosporomycetidae</taxon>
        <taxon>Pleosporales</taxon>
        <taxon>Massarineae</taxon>
        <taxon>Periconiaceae</taxon>
        <taxon>Periconia</taxon>
    </lineage>
</organism>
<evidence type="ECO:0000313" key="7">
    <source>
        <dbReference type="EMBL" id="PVI00803.1"/>
    </source>
</evidence>
<dbReference type="STRING" id="97972.A0A2V1DRB0"/>
<evidence type="ECO:0000256" key="3">
    <source>
        <dbReference type="ARBA" id="ARBA00023002"/>
    </source>
</evidence>
<comment type="similarity">
    <text evidence="1">Belongs to the cytochrome P450 family.</text>
</comment>
<dbReference type="GO" id="GO:0004497">
    <property type="term" value="F:monooxygenase activity"/>
    <property type="evidence" value="ECO:0007669"/>
    <property type="project" value="UniProtKB-KW"/>
</dbReference>
<evidence type="ECO:0000256" key="2">
    <source>
        <dbReference type="ARBA" id="ARBA00022723"/>
    </source>
</evidence>
<dbReference type="PANTHER" id="PTHR46300">
    <property type="entry name" value="P450, PUTATIVE (EUROFUNG)-RELATED-RELATED"/>
    <property type="match status" value="1"/>
</dbReference>
<dbReference type="Gene3D" id="1.10.630.10">
    <property type="entry name" value="Cytochrome P450"/>
    <property type="match status" value="2"/>
</dbReference>
<keyword evidence="5" id="KW-0503">Monooxygenase</keyword>
<dbReference type="Proteomes" id="UP000244855">
    <property type="component" value="Unassembled WGS sequence"/>
</dbReference>
<accession>A0A2V1DRB0</accession>
<dbReference type="PRINTS" id="PR00463">
    <property type="entry name" value="EP450I"/>
</dbReference>
<sequence>MTTMSNILEMDKSNLRAAMLLVVVALIPAIGVIIRQWHNRCKNRLPLPPSPPKASIISGHLPDVMRAAKEFRQHLLFDKWAKKYGEVYYVQIGPFRDYFINSDRAVRAIFDQASAQTAERPRWIVSSEQTANGMNLLLLSASNQTWKHQRKVTAVGLTSTQQAGAGLPFLHFETLKFINEIASDLAKGAKSQAIFQNIGRYTYSTFASQTFGLDIPTSDNPAIAYIHDTGTAQILGMLPGQWMVDIFPFLEKLPLIFKKWERDAKARHRRDYKWQNQSRMSTWAFLEAMLMFPEVCKKAQTFLDEVVGERVPVYDDIEKVPYIRCLMKEVWRWRPPVALGHPHVTTREIVYENYRIPKGARLHVNTWAIHHDPTRYEDLHRFMPEGYEGDTSTSGQSQQSAVSAGVSKRDHFAFGAGRRICKLAFPSTLRNSRITKSTSRPRIS</sequence>
<dbReference type="InterPro" id="IPR036396">
    <property type="entry name" value="Cyt_P450_sf"/>
</dbReference>
<keyword evidence="3" id="KW-0560">Oxidoreductase</keyword>
<evidence type="ECO:0000256" key="6">
    <source>
        <dbReference type="PIRSR" id="PIRSR602401-1"/>
    </source>
</evidence>
<evidence type="ECO:0000313" key="8">
    <source>
        <dbReference type="Proteomes" id="UP000244855"/>
    </source>
</evidence>
<evidence type="ECO:0000256" key="1">
    <source>
        <dbReference type="ARBA" id="ARBA00010617"/>
    </source>
</evidence>
<keyword evidence="6" id="KW-0349">Heme</keyword>
<keyword evidence="2 6" id="KW-0479">Metal-binding</keyword>
<gene>
    <name evidence="7" type="ORF">DM02DRAFT_728366</name>
</gene>
<evidence type="ECO:0000256" key="4">
    <source>
        <dbReference type="ARBA" id="ARBA00023004"/>
    </source>
</evidence>
<dbReference type="EMBL" id="KZ805368">
    <property type="protein sequence ID" value="PVI00803.1"/>
    <property type="molecule type" value="Genomic_DNA"/>
</dbReference>
<dbReference type="SUPFAM" id="SSF48264">
    <property type="entry name" value="Cytochrome P450"/>
    <property type="match status" value="1"/>
</dbReference>
<dbReference type="PANTHER" id="PTHR46300:SF2">
    <property type="entry name" value="CYTOCHROME P450 MONOOXYGENASE ALNH-RELATED"/>
    <property type="match status" value="1"/>
</dbReference>
<dbReference type="Pfam" id="PF00067">
    <property type="entry name" value="p450"/>
    <property type="match status" value="2"/>
</dbReference>
<reference evidence="7 8" key="1">
    <citation type="journal article" date="2018" name="Sci. Rep.">
        <title>Comparative genomics provides insights into the lifestyle and reveals functional heterogeneity of dark septate endophytic fungi.</title>
        <authorList>
            <person name="Knapp D.G."/>
            <person name="Nemeth J.B."/>
            <person name="Barry K."/>
            <person name="Hainaut M."/>
            <person name="Henrissat B."/>
            <person name="Johnson J."/>
            <person name="Kuo A."/>
            <person name="Lim J.H.P."/>
            <person name="Lipzen A."/>
            <person name="Nolan M."/>
            <person name="Ohm R.A."/>
            <person name="Tamas L."/>
            <person name="Grigoriev I.V."/>
            <person name="Spatafora J.W."/>
            <person name="Nagy L.G."/>
            <person name="Kovacs G.M."/>
        </authorList>
    </citation>
    <scope>NUCLEOTIDE SEQUENCE [LARGE SCALE GENOMIC DNA]</scope>
    <source>
        <strain evidence="7 8">DSE2036</strain>
    </source>
</reference>
<keyword evidence="8" id="KW-1185">Reference proteome</keyword>
<keyword evidence="4 6" id="KW-0408">Iron</keyword>
<comment type="cofactor">
    <cofactor evidence="6">
        <name>heme</name>
        <dbReference type="ChEBI" id="CHEBI:30413"/>
    </cofactor>
</comment>
<feature type="binding site" description="axial binding residue" evidence="6">
    <location>
        <position position="421"/>
    </location>
    <ligand>
        <name>heme</name>
        <dbReference type="ChEBI" id="CHEBI:30413"/>
    </ligand>
    <ligandPart>
        <name>Fe</name>
        <dbReference type="ChEBI" id="CHEBI:18248"/>
    </ligandPart>
</feature>
<dbReference type="InterPro" id="IPR002401">
    <property type="entry name" value="Cyt_P450_E_grp-I"/>
</dbReference>
<dbReference type="GO" id="GO:0016705">
    <property type="term" value="F:oxidoreductase activity, acting on paired donors, with incorporation or reduction of molecular oxygen"/>
    <property type="evidence" value="ECO:0007669"/>
    <property type="project" value="InterPro"/>
</dbReference>